<reference evidence="2" key="1">
    <citation type="submission" date="2018-02" db="EMBL/GenBank/DDBJ databases">
        <authorList>
            <person name="Cohen D.B."/>
            <person name="Kent A.D."/>
        </authorList>
    </citation>
    <scope>NUCLEOTIDE SEQUENCE</scope>
</reference>
<gene>
    <name evidence="2" type="ORF">FSB_LOCUS31986</name>
</gene>
<sequence>MLRAMQQQFERMDVMFNEIRDQMDRQDAVIATWREGRRQGVPNGRRQERRAPVDDSDGDHEDEFEGEEDEASLNGESRFVPRGERHGRGFRTGPRWRDGTDRNLGNIKMKIPSFQGKSDPEAYLEWEKKVELIFECHNYSEEKKVKLAVIEFTDYAIIWWDHLVMNRRRNHERAIETWDKMRAIMRRREMEIALIRANVEEDREATMASLKPNHQKGERKFPDGNQSGPSLKDPLQVPDGPITRSRAKKIKEAMQGLVQSTWDEASKSPTIKVGNSQTLMGTKVSLALKILCKFQMGQLQRSRAKKIKEAMQGLVQSTWDEASKSPTIKVGIGWIFKNAAIRNLQGGRDRRRRERRVENEYENEGDGEDEEDLASEVGSGRHRRVRRERGHEWNPGGRDGVDRSLGNIKMKIPSFQGRTDPEVYLEWEKKIDLVFDCHNYSEEKKVKLAVIEFTDYAIIWWDQLVTNRRRNN</sequence>
<dbReference type="PANTHER" id="PTHR35046">
    <property type="entry name" value="ZINC KNUCKLE (CCHC-TYPE) FAMILY PROTEIN"/>
    <property type="match status" value="1"/>
</dbReference>
<evidence type="ECO:0000313" key="2">
    <source>
        <dbReference type="EMBL" id="SPD04104.1"/>
    </source>
</evidence>
<accession>A0A2N9GXQ5</accession>
<protein>
    <recommendedName>
        <fullName evidence="3">Retrotransposon gag domain-containing protein</fullName>
    </recommendedName>
</protein>
<feature type="compositionally biased region" description="Acidic residues" evidence="1">
    <location>
        <begin position="54"/>
        <end position="71"/>
    </location>
</feature>
<feature type="compositionally biased region" description="Acidic residues" evidence="1">
    <location>
        <begin position="360"/>
        <end position="374"/>
    </location>
</feature>
<organism evidence="2">
    <name type="scientific">Fagus sylvatica</name>
    <name type="common">Beechnut</name>
    <dbReference type="NCBI Taxonomy" id="28930"/>
    <lineage>
        <taxon>Eukaryota</taxon>
        <taxon>Viridiplantae</taxon>
        <taxon>Streptophyta</taxon>
        <taxon>Embryophyta</taxon>
        <taxon>Tracheophyta</taxon>
        <taxon>Spermatophyta</taxon>
        <taxon>Magnoliopsida</taxon>
        <taxon>eudicotyledons</taxon>
        <taxon>Gunneridae</taxon>
        <taxon>Pentapetalae</taxon>
        <taxon>rosids</taxon>
        <taxon>fabids</taxon>
        <taxon>Fagales</taxon>
        <taxon>Fagaceae</taxon>
        <taxon>Fagus</taxon>
    </lineage>
</organism>
<dbReference type="EMBL" id="OIVN01002492">
    <property type="protein sequence ID" value="SPD04104.1"/>
    <property type="molecule type" value="Genomic_DNA"/>
</dbReference>
<evidence type="ECO:0000256" key="1">
    <source>
        <dbReference type="SAM" id="MobiDB-lite"/>
    </source>
</evidence>
<feature type="region of interest" description="Disordered" evidence="1">
    <location>
        <begin position="206"/>
        <end position="240"/>
    </location>
</feature>
<dbReference type="PANTHER" id="PTHR35046:SF19">
    <property type="entry name" value="OS08G0315200 PROTEIN"/>
    <property type="match status" value="1"/>
</dbReference>
<feature type="region of interest" description="Disordered" evidence="1">
    <location>
        <begin position="347"/>
        <end position="405"/>
    </location>
</feature>
<feature type="region of interest" description="Disordered" evidence="1">
    <location>
        <begin position="34"/>
        <end position="102"/>
    </location>
</feature>
<name>A0A2N9GXQ5_FAGSY</name>
<evidence type="ECO:0008006" key="3">
    <source>
        <dbReference type="Google" id="ProtNLM"/>
    </source>
</evidence>
<proteinExistence type="predicted"/>
<dbReference type="AlphaFoldDB" id="A0A2N9GXQ5"/>